<gene>
    <name evidence="2" type="ORF">OCS65_16205</name>
</gene>
<organism evidence="2 3">
    <name type="scientific">Rhodococcus aetherivorans</name>
    <dbReference type="NCBI Taxonomy" id="191292"/>
    <lineage>
        <taxon>Bacteria</taxon>
        <taxon>Bacillati</taxon>
        <taxon>Actinomycetota</taxon>
        <taxon>Actinomycetes</taxon>
        <taxon>Mycobacteriales</taxon>
        <taxon>Nocardiaceae</taxon>
        <taxon>Rhodococcus</taxon>
    </lineage>
</organism>
<evidence type="ECO:0000256" key="1">
    <source>
        <dbReference type="SAM" id="MobiDB-lite"/>
    </source>
</evidence>
<feature type="region of interest" description="Disordered" evidence="1">
    <location>
        <begin position="1"/>
        <end position="20"/>
    </location>
</feature>
<evidence type="ECO:0000313" key="3">
    <source>
        <dbReference type="Proteomes" id="UP001163947"/>
    </source>
</evidence>
<evidence type="ECO:0000313" key="2">
    <source>
        <dbReference type="EMBL" id="UYF92054.1"/>
    </source>
</evidence>
<reference evidence="2" key="1">
    <citation type="submission" date="2022-09" db="EMBL/GenBank/DDBJ databases">
        <title>The genome sequence of Rhodococcus aetherivorans N1.</title>
        <authorList>
            <person name="Jiang W."/>
        </authorList>
    </citation>
    <scope>NUCLEOTIDE SEQUENCE</scope>
    <source>
        <strain evidence="2">N1</strain>
    </source>
</reference>
<proteinExistence type="predicted"/>
<sequence>MHGSLAQRDDRRPRHRKAHTDLLPVQTAADAITATVTIDGASITLQSGAPTWHAA</sequence>
<dbReference type="Proteomes" id="UP001163947">
    <property type="component" value="Chromosome"/>
</dbReference>
<dbReference type="RefSeq" id="WP_231772855.1">
    <property type="nucleotide sequence ID" value="NZ_CP069306.1"/>
</dbReference>
<dbReference type="AlphaFoldDB" id="A0AA46NT73"/>
<dbReference type="EMBL" id="CP106982">
    <property type="protein sequence ID" value="UYF92054.1"/>
    <property type="molecule type" value="Genomic_DNA"/>
</dbReference>
<protein>
    <submittedName>
        <fullName evidence="2">Uncharacterized protein</fullName>
    </submittedName>
</protein>
<accession>A0AA46NT73</accession>
<name>A0AA46NT73_9NOCA</name>
<dbReference type="GeneID" id="83621992"/>